<dbReference type="KEGG" id="mema:MMAB1_2740"/>
<dbReference type="AlphaFoldDB" id="A0A0X3BPH7"/>
<dbReference type="OrthoDB" id="112432at2157"/>
<accession>A0A0X3BPH7</accession>
<dbReference type="EMBL" id="LT158599">
    <property type="protein sequence ID" value="CVK33953.1"/>
    <property type="molecule type" value="Genomic_DNA"/>
</dbReference>
<dbReference type="RefSeq" id="WP_157203701.1">
    <property type="nucleotide sequence ID" value="NZ_LT158599.1"/>
</dbReference>
<organism evidence="1 2">
    <name type="scientific">Methanoculleus bourgensis</name>
    <dbReference type="NCBI Taxonomy" id="83986"/>
    <lineage>
        <taxon>Archaea</taxon>
        <taxon>Methanobacteriati</taxon>
        <taxon>Methanobacteriota</taxon>
        <taxon>Stenosarchaea group</taxon>
        <taxon>Methanomicrobia</taxon>
        <taxon>Methanomicrobiales</taxon>
        <taxon>Methanomicrobiaceae</taxon>
        <taxon>Methanoculleus</taxon>
    </lineage>
</organism>
<name>A0A0X3BPH7_9EURY</name>
<proteinExistence type="predicted"/>
<reference evidence="1 2" key="1">
    <citation type="submission" date="2016-01" db="EMBL/GenBank/DDBJ databases">
        <authorList>
            <person name="Manzoor S."/>
        </authorList>
    </citation>
    <scope>NUCLEOTIDE SEQUENCE [LARGE SCALE GENOMIC DNA]</scope>
    <source>
        <strain evidence="1">Methanoculleus sp MAB1</strain>
    </source>
</reference>
<gene>
    <name evidence="1" type="ORF">MMAB1_2740</name>
</gene>
<sequence>MKCLVCEGKYDLIFLQEYIEKYSKVQGYPVNNNMDDFFDIFRSDYHPFHEGYKCVIYGEGGKRKLFERVIIPCVQEVFGRKGFKHHFFVVADADGADPDHLCSIYYKAITENIRSRKTTRYSCRRRNGDSCHVFYSPHDERYQCIVKTAHLPTSLENELVLKGVDKFRGKISKKTQENILNMPIHDALRSLSAHVGLTVEDFIKQSVNEEWFIDEPWFTEINHGLSSFLGIELQGSERF</sequence>
<evidence type="ECO:0000313" key="2">
    <source>
        <dbReference type="Proteomes" id="UP000069850"/>
    </source>
</evidence>
<dbReference type="GeneID" id="43321730"/>
<dbReference type="Proteomes" id="UP000069850">
    <property type="component" value="Chromosome 1"/>
</dbReference>
<evidence type="ECO:0000313" key="1">
    <source>
        <dbReference type="EMBL" id="CVK33953.1"/>
    </source>
</evidence>
<protein>
    <submittedName>
        <fullName evidence="1">Uncharacterized protein</fullName>
    </submittedName>
</protein>